<feature type="region of interest" description="Disordered" evidence="1">
    <location>
        <begin position="58"/>
        <end position="92"/>
    </location>
</feature>
<protein>
    <submittedName>
        <fullName evidence="2">Uncharacterized protein</fullName>
    </submittedName>
</protein>
<name>A0AA36DB05_9BILA</name>
<dbReference type="EMBL" id="CATQJA010002665">
    <property type="protein sequence ID" value="CAJ0582999.1"/>
    <property type="molecule type" value="Genomic_DNA"/>
</dbReference>
<reference evidence="2" key="1">
    <citation type="submission" date="2023-06" db="EMBL/GenBank/DDBJ databases">
        <authorList>
            <person name="Delattre M."/>
        </authorList>
    </citation>
    <scope>NUCLEOTIDE SEQUENCE</scope>
    <source>
        <strain evidence="2">AF72</strain>
    </source>
</reference>
<gene>
    <name evidence="2" type="ORF">MSPICULIGERA_LOCUS21119</name>
</gene>
<feature type="non-terminal residue" evidence="2">
    <location>
        <position position="1"/>
    </location>
</feature>
<comment type="caution">
    <text evidence="2">The sequence shown here is derived from an EMBL/GenBank/DDBJ whole genome shotgun (WGS) entry which is preliminary data.</text>
</comment>
<dbReference type="AlphaFoldDB" id="A0AA36DB05"/>
<evidence type="ECO:0000256" key="1">
    <source>
        <dbReference type="SAM" id="MobiDB-lite"/>
    </source>
</evidence>
<keyword evidence="3" id="KW-1185">Reference proteome</keyword>
<sequence>MKPVISNIKLPMSGRQLPIWPVSPVVKTSDSLGGEPLPIYTTTSTPVRSGMATISRLKLTEDVKGKEKKEDDKKAEKDADEKTDSRLPGTPVAALGTFHWNV</sequence>
<proteinExistence type="predicted"/>
<organism evidence="2 3">
    <name type="scientific">Mesorhabditis spiculigera</name>
    <dbReference type="NCBI Taxonomy" id="96644"/>
    <lineage>
        <taxon>Eukaryota</taxon>
        <taxon>Metazoa</taxon>
        <taxon>Ecdysozoa</taxon>
        <taxon>Nematoda</taxon>
        <taxon>Chromadorea</taxon>
        <taxon>Rhabditida</taxon>
        <taxon>Rhabditina</taxon>
        <taxon>Rhabditomorpha</taxon>
        <taxon>Rhabditoidea</taxon>
        <taxon>Rhabditidae</taxon>
        <taxon>Mesorhabditinae</taxon>
        <taxon>Mesorhabditis</taxon>
    </lineage>
</organism>
<dbReference type="Proteomes" id="UP001177023">
    <property type="component" value="Unassembled WGS sequence"/>
</dbReference>
<feature type="compositionally biased region" description="Basic and acidic residues" evidence="1">
    <location>
        <begin position="58"/>
        <end position="85"/>
    </location>
</feature>
<evidence type="ECO:0000313" key="3">
    <source>
        <dbReference type="Proteomes" id="UP001177023"/>
    </source>
</evidence>
<accession>A0AA36DB05</accession>
<evidence type="ECO:0000313" key="2">
    <source>
        <dbReference type="EMBL" id="CAJ0582999.1"/>
    </source>
</evidence>